<evidence type="ECO:0000259" key="9">
    <source>
        <dbReference type="Pfam" id="PF08436"/>
    </source>
</evidence>
<keyword evidence="7 11" id="KW-0560">Oxidoreductase</keyword>
<dbReference type="UniPathway" id="UPA00056">
    <property type="reaction ID" value="UER00092"/>
</dbReference>
<dbReference type="EC" id="1.1.1.267" evidence="5"/>
<comment type="pathway">
    <text evidence="3">Isoprenoid biosynthesis; isopentenyl diphosphate biosynthesis via DXP pathway; isopentenyl diphosphate from 1-deoxy-D-xylulose 5-phosphate: step 1/6.</text>
</comment>
<comment type="catalytic activity">
    <reaction evidence="8">
        <text>2-C-methyl-D-erythritol 4-phosphate + NADP(+) = 1-deoxy-D-xylulose 5-phosphate + NADPH + H(+)</text>
        <dbReference type="Rhea" id="RHEA:13717"/>
        <dbReference type="ChEBI" id="CHEBI:15378"/>
        <dbReference type="ChEBI" id="CHEBI:57783"/>
        <dbReference type="ChEBI" id="CHEBI:57792"/>
        <dbReference type="ChEBI" id="CHEBI:58262"/>
        <dbReference type="ChEBI" id="CHEBI:58349"/>
        <dbReference type="EC" id="1.1.1.267"/>
    </reaction>
    <physiologicalReaction direction="right-to-left" evidence="8">
        <dbReference type="Rhea" id="RHEA:13719"/>
    </physiologicalReaction>
</comment>
<gene>
    <name evidence="11" type="primary">dxr_35</name>
    <name evidence="11" type="ORF">SDC9_149146</name>
</gene>
<keyword evidence="11" id="KW-0413">Isomerase</keyword>
<accession>A0A645EN14</accession>
<dbReference type="InterPro" id="IPR036169">
    <property type="entry name" value="DXPR_C_sf"/>
</dbReference>
<dbReference type="AlphaFoldDB" id="A0A645EN14"/>
<dbReference type="Pfam" id="PF13288">
    <property type="entry name" value="DXPR_C"/>
    <property type="match status" value="1"/>
</dbReference>
<dbReference type="GO" id="GO:0016853">
    <property type="term" value="F:isomerase activity"/>
    <property type="evidence" value="ECO:0007669"/>
    <property type="project" value="UniProtKB-KW"/>
</dbReference>
<proteinExistence type="inferred from homology"/>
<reference evidence="11" key="1">
    <citation type="submission" date="2019-08" db="EMBL/GenBank/DDBJ databases">
        <authorList>
            <person name="Kucharzyk K."/>
            <person name="Murdoch R.W."/>
            <person name="Higgins S."/>
            <person name="Loffler F."/>
        </authorList>
    </citation>
    <scope>NUCLEOTIDE SEQUENCE</scope>
</reference>
<dbReference type="GO" id="GO:0030145">
    <property type="term" value="F:manganese ion binding"/>
    <property type="evidence" value="ECO:0007669"/>
    <property type="project" value="TreeGrafter"/>
</dbReference>
<evidence type="ECO:0000256" key="4">
    <source>
        <dbReference type="ARBA" id="ARBA00006825"/>
    </source>
</evidence>
<protein>
    <recommendedName>
        <fullName evidence="5">1-deoxy-D-xylulose-5-phosphate reductoisomerase</fullName>
        <ecNumber evidence="5">1.1.1.267</ecNumber>
    </recommendedName>
</protein>
<dbReference type="GO" id="GO:0051484">
    <property type="term" value="P:isopentenyl diphosphate biosynthetic process, methylerythritol 4-phosphate pathway involved in terpenoid biosynthetic process"/>
    <property type="evidence" value="ECO:0007669"/>
    <property type="project" value="TreeGrafter"/>
</dbReference>
<dbReference type="SUPFAM" id="SSF69055">
    <property type="entry name" value="1-deoxy-D-xylulose-5-phosphate reductoisomerase, C-terminal domain"/>
    <property type="match status" value="1"/>
</dbReference>
<dbReference type="InterPro" id="IPR003821">
    <property type="entry name" value="DXP_reductoisomerase"/>
</dbReference>
<comment type="similarity">
    <text evidence="4">Belongs to the DXR family.</text>
</comment>
<dbReference type="Gene3D" id="1.10.1740.10">
    <property type="match status" value="1"/>
</dbReference>
<feature type="domain" description="1-deoxy-D-xylulose 5-phosphate reductoisomerase C-terminal" evidence="9">
    <location>
        <begin position="1"/>
        <end position="26"/>
    </location>
</feature>
<evidence type="ECO:0000259" key="10">
    <source>
        <dbReference type="Pfam" id="PF13288"/>
    </source>
</evidence>
<keyword evidence="6" id="KW-0479">Metal-binding</keyword>
<dbReference type="Pfam" id="PF08436">
    <property type="entry name" value="DXP_redisom_C"/>
    <property type="match status" value="1"/>
</dbReference>
<evidence type="ECO:0000313" key="11">
    <source>
        <dbReference type="EMBL" id="MPN01933.1"/>
    </source>
</evidence>
<comment type="cofactor">
    <cofactor evidence="1">
        <name>Mn(2+)</name>
        <dbReference type="ChEBI" id="CHEBI:29035"/>
    </cofactor>
</comment>
<evidence type="ECO:0000256" key="1">
    <source>
        <dbReference type="ARBA" id="ARBA00001936"/>
    </source>
</evidence>
<name>A0A645EN14_9ZZZZ</name>
<evidence type="ECO:0000256" key="2">
    <source>
        <dbReference type="ARBA" id="ARBA00001946"/>
    </source>
</evidence>
<evidence type="ECO:0000256" key="7">
    <source>
        <dbReference type="ARBA" id="ARBA00023002"/>
    </source>
</evidence>
<dbReference type="GO" id="GO:0070402">
    <property type="term" value="F:NADPH binding"/>
    <property type="evidence" value="ECO:0007669"/>
    <property type="project" value="TreeGrafter"/>
</dbReference>
<sequence length="187" mass="20839">MGKKITVDSATLANKGLEVIEAKWLYGMDYSQIDVVVHPQSIIHSMVEFIDGAIMAQMGMPDMRLPIQYALTYPERIDAQFSTLDFNKISALTFEAPDLVAFPALKYAYHAGRVGGTLPCVFNAANEVAVDAFLQGKIGYLAISELISEAVYHHEVILHPTLTDLNDADDWARNYIREVLKSEKIFV</sequence>
<dbReference type="PANTHER" id="PTHR30525">
    <property type="entry name" value="1-DEOXY-D-XYLULOSE 5-PHOSPHATE REDUCTOISOMERASE"/>
    <property type="match status" value="1"/>
</dbReference>
<dbReference type="InterPro" id="IPR013644">
    <property type="entry name" value="DXP_reductoisomerase_C"/>
</dbReference>
<comment type="caution">
    <text evidence="11">The sequence shown here is derived from an EMBL/GenBank/DDBJ whole genome shotgun (WGS) entry which is preliminary data.</text>
</comment>
<dbReference type="PANTHER" id="PTHR30525:SF0">
    <property type="entry name" value="1-DEOXY-D-XYLULOSE 5-PHOSPHATE REDUCTOISOMERASE, CHLOROPLASTIC"/>
    <property type="match status" value="1"/>
</dbReference>
<dbReference type="SUPFAM" id="SSF55347">
    <property type="entry name" value="Glyceraldehyde-3-phosphate dehydrogenase-like, C-terminal domain"/>
    <property type="match status" value="1"/>
</dbReference>
<organism evidence="11">
    <name type="scientific">bioreactor metagenome</name>
    <dbReference type="NCBI Taxonomy" id="1076179"/>
    <lineage>
        <taxon>unclassified sequences</taxon>
        <taxon>metagenomes</taxon>
        <taxon>ecological metagenomes</taxon>
    </lineage>
</organism>
<evidence type="ECO:0000256" key="3">
    <source>
        <dbReference type="ARBA" id="ARBA00005094"/>
    </source>
</evidence>
<feature type="domain" description="DXP reductoisomerase C-terminal" evidence="10">
    <location>
        <begin position="58"/>
        <end position="175"/>
    </location>
</feature>
<evidence type="ECO:0000256" key="5">
    <source>
        <dbReference type="ARBA" id="ARBA00012366"/>
    </source>
</evidence>
<dbReference type="InterPro" id="IPR026877">
    <property type="entry name" value="DXPR_C"/>
</dbReference>
<comment type="cofactor">
    <cofactor evidence="2">
        <name>Mg(2+)</name>
        <dbReference type="ChEBI" id="CHEBI:18420"/>
    </cofactor>
</comment>
<evidence type="ECO:0000256" key="8">
    <source>
        <dbReference type="ARBA" id="ARBA00048543"/>
    </source>
</evidence>
<dbReference type="EMBL" id="VSSQ01047906">
    <property type="protein sequence ID" value="MPN01933.1"/>
    <property type="molecule type" value="Genomic_DNA"/>
</dbReference>
<evidence type="ECO:0000256" key="6">
    <source>
        <dbReference type="ARBA" id="ARBA00022723"/>
    </source>
</evidence>
<dbReference type="GO" id="GO:0030604">
    <property type="term" value="F:1-deoxy-D-xylulose-5-phosphate reductoisomerase activity"/>
    <property type="evidence" value="ECO:0007669"/>
    <property type="project" value="UniProtKB-EC"/>
</dbReference>